<dbReference type="Proteomes" id="UP000538666">
    <property type="component" value="Unassembled WGS sequence"/>
</dbReference>
<reference evidence="1 2" key="1">
    <citation type="submission" date="2020-08" db="EMBL/GenBank/DDBJ databases">
        <title>Genomic Encyclopedia of Type Strains, Phase IV (KMG-IV): sequencing the most valuable type-strain genomes for metagenomic binning, comparative biology and taxonomic classification.</title>
        <authorList>
            <person name="Goeker M."/>
        </authorList>
    </citation>
    <scope>NUCLEOTIDE SEQUENCE [LARGE SCALE GENOMIC DNA]</scope>
    <source>
        <strain evidence="1 2">DSM 103733</strain>
    </source>
</reference>
<proteinExistence type="predicted"/>
<comment type="caution">
    <text evidence="1">The sequence shown here is derived from an EMBL/GenBank/DDBJ whole genome shotgun (WGS) entry which is preliminary data.</text>
</comment>
<name>A0A841K1N7_9BACT</name>
<dbReference type="AlphaFoldDB" id="A0A841K1N7"/>
<gene>
    <name evidence="1" type="ORF">HNQ77_002096</name>
</gene>
<accession>A0A841K1N7</accession>
<keyword evidence="2" id="KW-1185">Reference proteome</keyword>
<evidence type="ECO:0000313" key="2">
    <source>
        <dbReference type="Proteomes" id="UP000538666"/>
    </source>
</evidence>
<evidence type="ECO:0000313" key="1">
    <source>
        <dbReference type="EMBL" id="MBB6144144.1"/>
    </source>
</evidence>
<sequence length="45" mass="5130">MRKSANLSLTIDQGDSDTGPECRFEKALRCHFDFADQNMLQRDPA</sequence>
<organism evidence="1 2">
    <name type="scientific">Silvibacterium bohemicum</name>
    <dbReference type="NCBI Taxonomy" id="1577686"/>
    <lineage>
        <taxon>Bacteria</taxon>
        <taxon>Pseudomonadati</taxon>
        <taxon>Acidobacteriota</taxon>
        <taxon>Terriglobia</taxon>
        <taxon>Terriglobales</taxon>
        <taxon>Acidobacteriaceae</taxon>
        <taxon>Silvibacterium</taxon>
    </lineage>
</organism>
<protein>
    <submittedName>
        <fullName evidence="1">Uncharacterized protein</fullName>
    </submittedName>
</protein>
<dbReference type="EMBL" id="JACHEK010000004">
    <property type="protein sequence ID" value="MBB6144144.1"/>
    <property type="molecule type" value="Genomic_DNA"/>
</dbReference>